<reference evidence="3" key="1">
    <citation type="submission" date="2021-02" db="EMBL/GenBank/DDBJ databases">
        <authorList>
            <person name="Dougan E. K."/>
            <person name="Rhodes N."/>
            <person name="Thang M."/>
            <person name="Chan C."/>
        </authorList>
    </citation>
    <scope>NUCLEOTIDE SEQUENCE</scope>
</reference>
<keyword evidence="4" id="KW-1185">Reference proteome</keyword>
<evidence type="ECO:0008006" key="5">
    <source>
        <dbReference type="Google" id="ProtNLM"/>
    </source>
</evidence>
<gene>
    <name evidence="3" type="ORF">SNEC2469_LOCUS31594</name>
</gene>
<name>A0A813BRU4_9DINO</name>
<organism evidence="3 4">
    <name type="scientific">Symbiodinium necroappetens</name>
    <dbReference type="NCBI Taxonomy" id="1628268"/>
    <lineage>
        <taxon>Eukaryota</taxon>
        <taxon>Sar</taxon>
        <taxon>Alveolata</taxon>
        <taxon>Dinophyceae</taxon>
        <taxon>Suessiales</taxon>
        <taxon>Symbiodiniaceae</taxon>
        <taxon>Symbiodinium</taxon>
    </lineage>
</organism>
<dbReference type="OrthoDB" id="434620at2759"/>
<dbReference type="Proteomes" id="UP000601435">
    <property type="component" value="Unassembled WGS sequence"/>
</dbReference>
<proteinExistence type="predicted"/>
<dbReference type="AlphaFoldDB" id="A0A813BRU4"/>
<feature type="chain" id="PRO_5032721624" description="PSII 6.1 kDa protein" evidence="2">
    <location>
        <begin position="20"/>
        <end position="157"/>
    </location>
</feature>
<keyword evidence="1" id="KW-1133">Transmembrane helix</keyword>
<feature type="non-terminal residue" evidence="3">
    <location>
        <position position="157"/>
    </location>
</feature>
<accession>A0A813BRU4</accession>
<evidence type="ECO:0000313" key="3">
    <source>
        <dbReference type="EMBL" id="CAE7919042.1"/>
    </source>
</evidence>
<sequence length="157" mass="16576">LRLLPAALALAAVVAPCFVAAPGKKSAEVPVAPLAAGMAVLSNIEAAYAALPPLEDVPLEEIGQTRQGMLDKESDTFMGISFPIWLFVIGGAVLWALTWILSIKPAKDAEGTYRTYIGAGALPPDGFTNPADPRVVEELADEDDELYSDELRPGDAK</sequence>
<evidence type="ECO:0000256" key="1">
    <source>
        <dbReference type="SAM" id="Phobius"/>
    </source>
</evidence>
<feature type="signal peptide" evidence="2">
    <location>
        <begin position="1"/>
        <end position="19"/>
    </location>
</feature>
<protein>
    <recommendedName>
        <fullName evidence="5">PSII 6.1 kDa protein</fullName>
    </recommendedName>
</protein>
<evidence type="ECO:0000313" key="4">
    <source>
        <dbReference type="Proteomes" id="UP000601435"/>
    </source>
</evidence>
<keyword evidence="1" id="KW-0812">Transmembrane</keyword>
<feature type="non-terminal residue" evidence="3">
    <location>
        <position position="1"/>
    </location>
</feature>
<keyword evidence="1" id="KW-0472">Membrane</keyword>
<keyword evidence="2" id="KW-0732">Signal</keyword>
<evidence type="ECO:0000256" key="2">
    <source>
        <dbReference type="SAM" id="SignalP"/>
    </source>
</evidence>
<comment type="caution">
    <text evidence="3">The sequence shown here is derived from an EMBL/GenBank/DDBJ whole genome shotgun (WGS) entry which is preliminary data.</text>
</comment>
<feature type="transmembrane region" description="Helical" evidence="1">
    <location>
        <begin position="80"/>
        <end position="101"/>
    </location>
</feature>
<dbReference type="EMBL" id="CAJNJA010077019">
    <property type="protein sequence ID" value="CAE7919042.1"/>
    <property type="molecule type" value="Genomic_DNA"/>
</dbReference>